<dbReference type="RefSeq" id="WP_076588942.1">
    <property type="nucleotide sequence ID" value="NZ_JABEYA020000016.1"/>
</dbReference>
<organism evidence="2 3">
    <name type="scientific">Vibrio ostreicida</name>
    <dbReference type="NCBI Taxonomy" id="526588"/>
    <lineage>
        <taxon>Bacteria</taxon>
        <taxon>Pseudomonadati</taxon>
        <taxon>Pseudomonadota</taxon>
        <taxon>Gammaproteobacteria</taxon>
        <taxon>Vibrionales</taxon>
        <taxon>Vibrionaceae</taxon>
        <taxon>Vibrio</taxon>
    </lineage>
</organism>
<feature type="transmembrane region" description="Helical" evidence="1">
    <location>
        <begin position="53"/>
        <end position="74"/>
    </location>
</feature>
<proteinExistence type="predicted"/>
<keyword evidence="1" id="KW-1133">Transmembrane helix</keyword>
<gene>
    <name evidence="2" type="ORF">QWZ16_01320</name>
</gene>
<name>A0ABT8BMQ1_9VIBR</name>
<keyword evidence="1" id="KW-0472">Membrane</keyword>
<dbReference type="EMBL" id="JAUFQC010000001">
    <property type="protein sequence ID" value="MDN3608417.1"/>
    <property type="molecule type" value="Genomic_DNA"/>
</dbReference>
<evidence type="ECO:0000256" key="1">
    <source>
        <dbReference type="SAM" id="Phobius"/>
    </source>
</evidence>
<feature type="transmembrane region" description="Helical" evidence="1">
    <location>
        <begin position="22"/>
        <end position="41"/>
    </location>
</feature>
<keyword evidence="3" id="KW-1185">Reference proteome</keyword>
<keyword evidence="1" id="KW-0812">Transmembrane</keyword>
<dbReference type="Proteomes" id="UP001238540">
    <property type="component" value="Unassembled WGS sequence"/>
</dbReference>
<accession>A0ABT8BMQ1</accession>
<protein>
    <submittedName>
        <fullName evidence="2">DUF3624 domain-containing protein</fullName>
    </submittedName>
</protein>
<evidence type="ECO:0000313" key="3">
    <source>
        <dbReference type="Proteomes" id="UP001238540"/>
    </source>
</evidence>
<dbReference type="Pfam" id="PF12292">
    <property type="entry name" value="DUF3624"/>
    <property type="match status" value="1"/>
</dbReference>
<reference evidence="3" key="1">
    <citation type="journal article" date="2019" name="Int. J. Syst. Evol. Microbiol.">
        <title>The Global Catalogue of Microorganisms (GCM) 10K type strain sequencing project: providing services to taxonomists for standard genome sequencing and annotation.</title>
        <authorList>
            <consortium name="The Broad Institute Genomics Platform"/>
            <consortium name="The Broad Institute Genome Sequencing Center for Infectious Disease"/>
            <person name="Wu L."/>
            <person name="Ma J."/>
        </authorList>
    </citation>
    <scope>NUCLEOTIDE SEQUENCE [LARGE SCALE GENOMIC DNA]</scope>
    <source>
        <strain evidence="3">CECT 7398</strain>
    </source>
</reference>
<comment type="caution">
    <text evidence="2">The sequence shown here is derived from an EMBL/GenBank/DDBJ whole genome shotgun (WGS) entry which is preliminary data.</text>
</comment>
<evidence type="ECO:0000313" key="2">
    <source>
        <dbReference type="EMBL" id="MDN3608417.1"/>
    </source>
</evidence>
<dbReference type="InterPro" id="IPR022072">
    <property type="entry name" value="DUF3624"/>
</dbReference>
<sequence>MTCNDCKNHYGFWKKIGRCQRCITQLIVLSMSSWILWWLLFRNDLRSIESITLIMTGVVLNGLLLLHLWMRFVVQPWKQSKHREK</sequence>